<dbReference type="AlphaFoldDB" id="A0A7T5EQB6"/>
<proteinExistence type="predicted"/>
<dbReference type="Proteomes" id="UP000677234">
    <property type="component" value="Plasmid unnamed1"/>
</dbReference>
<reference evidence="3 5" key="2">
    <citation type="submission" date="2021-04" db="EMBL/GenBank/DDBJ databases">
        <title>Brevibacillus composti FJAT-54423, complete genome.</title>
        <authorList>
            <person name="Tang R."/>
        </authorList>
    </citation>
    <scope>NUCLEOTIDE SEQUENCE [LARGE SCALE GENOMIC DNA]</scope>
    <source>
        <strain evidence="3 5">FJAT-54424</strain>
        <plasmid evidence="3 5">unnamed1</plasmid>
    </source>
</reference>
<keyword evidence="2" id="KW-0614">Plasmid</keyword>
<dbReference type="InterPro" id="IPR002145">
    <property type="entry name" value="CopG"/>
</dbReference>
<name>A0A7T5EQB6_9BACL</name>
<evidence type="ECO:0000313" key="3">
    <source>
        <dbReference type="EMBL" id="QUO43828.1"/>
    </source>
</evidence>
<evidence type="ECO:0000313" key="2">
    <source>
        <dbReference type="EMBL" id="QQE76752.1"/>
    </source>
</evidence>
<dbReference type="GO" id="GO:0006355">
    <property type="term" value="P:regulation of DNA-templated transcription"/>
    <property type="evidence" value="ECO:0007669"/>
    <property type="project" value="InterPro"/>
</dbReference>
<accession>A0A7T5EQB6</accession>
<reference evidence="2 4" key="1">
    <citation type="submission" date="2020-12" db="EMBL/GenBank/DDBJ databases">
        <title>strain FJAT-54423T represents a novel species of the genus Brevibacillus.</title>
        <authorList>
            <person name="Tang R."/>
        </authorList>
    </citation>
    <scope>NUCLEOTIDE SEQUENCE [LARGE SCALE GENOMIC DNA]</scope>
    <source>
        <strain evidence="2 4">FJAT-54423</strain>
        <plasmid evidence="2 4">unnamed1</plasmid>
    </source>
</reference>
<dbReference type="EMBL" id="CP073709">
    <property type="protein sequence ID" value="QUO43828.1"/>
    <property type="molecule type" value="Genomic_DNA"/>
</dbReference>
<organism evidence="2 4">
    <name type="scientific">Brevibacillus composti</name>
    <dbReference type="NCBI Taxonomy" id="2796470"/>
    <lineage>
        <taxon>Bacteria</taxon>
        <taxon>Bacillati</taxon>
        <taxon>Bacillota</taxon>
        <taxon>Bacilli</taxon>
        <taxon>Bacillales</taxon>
        <taxon>Paenibacillaceae</taxon>
        <taxon>Brevibacillus</taxon>
    </lineage>
</organism>
<dbReference type="KEGG" id="bcop:JD108_22140"/>
<evidence type="ECO:0000259" key="1">
    <source>
        <dbReference type="Pfam" id="PF01402"/>
    </source>
</evidence>
<protein>
    <submittedName>
        <fullName evidence="2">Ribbon-helix-helix protein, CopG family</fullName>
    </submittedName>
</protein>
<evidence type="ECO:0000313" key="4">
    <source>
        <dbReference type="Proteomes" id="UP000595847"/>
    </source>
</evidence>
<keyword evidence="5" id="KW-1185">Reference proteome</keyword>
<dbReference type="EMBL" id="CP066309">
    <property type="protein sequence ID" value="QQE76752.1"/>
    <property type="molecule type" value="Genomic_DNA"/>
</dbReference>
<sequence length="55" mass="6488">MEGGPKIEEEKAYKPIKTYITDEQHEALRKLAYETKQSIAEHIRIALDLYLKQQK</sequence>
<evidence type="ECO:0000313" key="5">
    <source>
        <dbReference type="Proteomes" id="UP000677234"/>
    </source>
</evidence>
<dbReference type="Proteomes" id="UP000595847">
    <property type="component" value="Plasmid unnamed1"/>
</dbReference>
<geneLocation type="plasmid" evidence="4 5">
    <name>unnamed1</name>
</geneLocation>
<dbReference type="RefSeq" id="WP_198830243.1">
    <property type="nucleotide sequence ID" value="NZ_CP066309.1"/>
</dbReference>
<gene>
    <name evidence="2" type="ORF">JD108_22140</name>
    <name evidence="3" type="ORF">KDJ56_22070</name>
</gene>
<dbReference type="Pfam" id="PF01402">
    <property type="entry name" value="RHH_1"/>
    <property type="match status" value="1"/>
</dbReference>
<feature type="domain" description="Ribbon-helix-helix protein CopG" evidence="1">
    <location>
        <begin position="19"/>
        <end position="54"/>
    </location>
</feature>